<keyword evidence="6 12" id="KW-0809">Transit peptide</keyword>
<keyword evidence="5 12" id="KW-0999">Mitochondrion inner membrane</keyword>
<dbReference type="Gene3D" id="1.20.1300.10">
    <property type="entry name" value="Fumarate reductase/succinate dehydrogenase, transmembrane subunit"/>
    <property type="match status" value="1"/>
</dbReference>
<evidence type="ECO:0000256" key="7">
    <source>
        <dbReference type="ARBA" id="ARBA00022989"/>
    </source>
</evidence>
<keyword evidence="12" id="KW-0816">Tricarboxylic acid cycle</keyword>
<evidence type="ECO:0000256" key="1">
    <source>
        <dbReference type="ARBA" id="ARBA00004448"/>
    </source>
</evidence>
<dbReference type="Proteomes" id="UP001432322">
    <property type="component" value="Unassembled WGS sequence"/>
</dbReference>
<dbReference type="InterPro" id="IPR034804">
    <property type="entry name" value="SQR/QFR_C/D"/>
</dbReference>
<dbReference type="GO" id="GO:0048039">
    <property type="term" value="F:ubiquinone binding"/>
    <property type="evidence" value="ECO:0007669"/>
    <property type="project" value="TreeGrafter"/>
</dbReference>
<dbReference type="GO" id="GO:0046872">
    <property type="term" value="F:metal ion binding"/>
    <property type="evidence" value="ECO:0007669"/>
    <property type="project" value="UniProtKB-KW"/>
</dbReference>
<comment type="function">
    <text evidence="12">Membrane-anchoring subunit of succinate dehydrogenase (SDH) that is involved in complex II of the mitochondrial electron transport chain and is responsible for transferring electrons from succinate to ubiquinone (coenzyme Q).</text>
</comment>
<keyword evidence="9 12" id="KW-0472">Membrane</keyword>
<feature type="non-terminal residue" evidence="13">
    <location>
        <position position="1"/>
    </location>
</feature>
<evidence type="ECO:0000256" key="3">
    <source>
        <dbReference type="ARBA" id="ARBA00022448"/>
    </source>
</evidence>
<evidence type="ECO:0000256" key="9">
    <source>
        <dbReference type="ARBA" id="ARBA00023136"/>
    </source>
</evidence>
<comment type="similarity">
    <text evidence="2 12">Belongs to the CybS family.</text>
</comment>
<dbReference type="PANTHER" id="PTHR13337:SF2">
    <property type="entry name" value="SUCCINATE DEHYDROGENASE [UBIQUINONE] CYTOCHROME B SMALL SUBUNIT, MITOCHONDRIAL"/>
    <property type="match status" value="1"/>
</dbReference>
<evidence type="ECO:0000256" key="6">
    <source>
        <dbReference type="ARBA" id="ARBA00022946"/>
    </source>
</evidence>
<keyword evidence="14" id="KW-1185">Reference proteome</keyword>
<gene>
    <name evidence="13" type="ORF">PFISCL1PPCAC_6009</name>
</gene>
<keyword evidence="12" id="KW-0249">Electron transport</keyword>
<dbReference type="Pfam" id="PF05328">
    <property type="entry name" value="CybS"/>
    <property type="match status" value="1"/>
</dbReference>
<feature type="binding site" description="axial binding residue" evidence="11">
    <location>
        <position position="92"/>
    </location>
    <ligand>
        <name>heme b</name>
        <dbReference type="ChEBI" id="CHEBI:60344"/>
        <note>ligand shared with SDHC</note>
    </ligand>
    <ligandPart>
        <name>Fe</name>
        <dbReference type="ChEBI" id="CHEBI:18248"/>
    </ligandPart>
</feature>
<evidence type="ECO:0000256" key="2">
    <source>
        <dbReference type="ARBA" id="ARBA00007294"/>
    </source>
</evidence>
<dbReference type="GO" id="GO:0005743">
    <property type="term" value="C:mitochondrial inner membrane"/>
    <property type="evidence" value="ECO:0007669"/>
    <property type="project" value="UniProtKB-SubCell"/>
</dbReference>
<comment type="caution">
    <text evidence="13">The sequence shown here is derived from an EMBL/GenBank/DDBJ whole genome shotgun (WGS) entry which is preliminary data.</text>
</comment>
<keyword evidence="7" id="KW-1133">Transmembrane helix</keyword>
<dbReference type="GO" id="GO:0006121">
    <property type="term" value="P:mitochondrial electron transport, succinate to ubiquinone"/>
    <property type="evidence" value="ECO:0007669"/>
    <property type="project" value="TreeGrafter"/>
</dbReference>
<evidence type="ECO:0000256" key="11">
    <source>
        <dbReference type="PIRSR" id="PIRSR607992-2"/>
    </source>
</evidence>
<evidence type="ECO:0000256" key="4">
    <source>
        <dbReference type="ARBA" id="ARBA00022692"/>
    </source>
</evidence>
<sequence length="153" mass="16397">VSSRMSSLGAFTLRSAARVNSALLASRVAPRLSVPLRAATTLNDGANKTHDHSSHFKYERFFAAGMMPLIPAAYFVHGPVMDAALTVALTLHIHWGIQGVIADYARPYVIGQTAAKAARVSAYIISALLLAGLLHFNTNDVGITKAFEMVFSL</sequence>
<keyword evidence="12" id="KW-0349">Heme</keyword>
<feature type="binding site" evidence="10">
    <location>
        <position position="104"/>
    </location>
    <ligand>
        <name>a ubiquinone</name>
        <dbReference type="ChEBI" id="CHEBI:16389"/>
        <note>ligand shared with IP/SDHB</note>
    </ligand>
</feature>
<evidence type="ECO:0000256" key="12">
    <source>
        <dbReference type="RuleBase" id="RU364031"/>
    </source>
</evidence>
<keyword evidence="11 12" id="KW-0479">Metal-binding</keyword>
<dbReference type="CDD" id="cd03496">
    <property type="entry name" value="SQR_TypeC_CybS"/>
    <property type="match status" value="1"/>
</dbReference>
<evidence type="ECO:0000256" key="5">
    <source>
        <dbReference type="ARBA" id="ARBA00022792"/>
    </source>
</evidence>
<reference evidence="13" key="1">
    <citation type="submission" date="2023-10" db="EMBL/GenBank/DDBJ databases">
        <title>Genome assembly of Pristionchus species.</title>
        <authorList>
            <person name="Yoshida K."/>
            <person name="Sommer R.J."/>
        </authorList>
    </citation>
    <scope>NUCLEOTIDE SEQUENCE</scope>
    <source>
        <strain evidence="13">RS5133</strain>
    </source>
</reference>
<dbReference type="AlphaFoldDB" id="A0AAV5V905"/>
<keyword evidence="4" id="KW-0812">Transmembrane</keyword>
<keyword evidence="11" id="KW-0408">Iron</keyword>
<comment type="subcellular location">
    <subcellularLocation>
        <location evidence="1 12">Mitochondrion inner membrane</location>
        <topology evidence="1 12">Multi-pass membrane protein</topology>
    </subcellularLocation>
</comment>
<proteinExistence type="inferred from homology"/>
<organism evidence="13 14">
    <name type="scientific">Pristionchus fissidentatus</name>
    <dbReference type="NCBI Taxonomy" id="1538716"/>
    <lineage>
        <taxon>Eukaryota</taxon>
        <taxon>Metazoa</taxon>
        <taxon>Ecdysozoa</taxon>
        <taxon>Nematoda</taxon>
        <taxon>Chromadorea</taxon>
        <taxon>Rhabditida</taxon>
        <taxon>Rhabditina</taxon>
        <taxon>Diplogasteromorpha</taxon>
        <taxon>Diplogasteroidea</taxon>
        <taxon>Neodiplogasteridae</taxon>
        <taxon>Pristionchus</taxon>
    </lineage>
</organism>
<dbReference type="GO" id="GO:0006099">
    <property type="term" value="P:tricarboxylic acid cycle"/>
    <property type="evidence" value="ECO:0007669"/>
    <property type="project" value="UniProtKB-KW"/>
</dbReference>
<name>A0AAV5V905_9BILA</name>
<evidence type="ECO:0000313" key="13">
    <source>
        <dbReference type="EMBL" id="GMT14712.1"/>
    </source>
</evidence>
<dbReference type="SUPFAM" id="SSF81343">
    <property type="entry name" value="Fumarate reductase respiratory complex transmembrane subunits"/>
    <property type="match status" value="1"/>
</dbReference>
<evidence type="ECO:0000256" key="10">
    <source>
        <dbReference type="PIRSR" id="PIRSR607992-1"/>
    </source>
</evidence>
<dbReference type="GO" id="GO:0020037">
    <property type="term" value="F:heme binding"/>
    <property type="evidence" value="ECO:0007669"/>
    <property type="project" value="TreeGrafter"/>
</dbReference>
<evidence type="ECO:0000256" key="8">
    <source>
        <dbReference type="ARBA" id="ARBA00023128"/>
    </source>
</evidence>
<dbReference type="EMBL" id="BTSY01000002">
    <property type="protein sequence ID" value="GMT14712.1"/>
    <property type="molecule type" value="Genomic_DNA"/>
</dbReference>
<keyword evidence="8 12" id="KW-0496">Mitochondrion</keyword>
<accession>A0AAV5V905</accession>
<dbReference type="InterPro" id="IPR007992">
    <property type="entry name" value="CybS"/>
</dbReference>
<dbReference type="PANTHER" id="PTHR13337">
    <property type="entry name" value="SUCCINATE DEHYDROGENASE"/>
    <property type="match status" value="1"/>
</dbReference>
<keyword evidence="3 12" id="KW-0813">Transport</keyword>
<protein>
    <recommendedName>
        <fullName evidence="12">Succinate dehydrogenase [ubiquinone] cytochrome b small subunit</fullName>
    </recommendedName>
</protein>
<evidence type="ECO:0000313" key="14">
    <source>
        <dbReference type="Proteomes" id="UP001432322"/>
    </source>
</evidence>